<accession>A0A9D5Q7F0</accession>
<dbReference type="EMBL" id="WJJP01000544">
    <property type="protein sequence ID" value="MBD3326232.1"/>
    <property type="molecule type" value="Genomic_DNA"/>
</dbReference>
<keyword evidence="5" id="KW-0812">Transmembrane</keyword>
<dbReference type="InterPro" id="IPR051906">
    <property type="entry name" value="TolC-like"/>
</dbReference>
<protein>
    <recommendedName>
        <fullName evidence="10">Transporter</fullName>
    </recommendedName>
</protein>
<dbReference type="GO" id="GO:0009279">
    <property type="term" value="C:cell outer membrane"/>
    <property type="evidence" value="ECO:0007669"/>
    <property type="project" value="UniProtKB-SubCell"/>
</dbReference>
<reference evidence="8" key="1">
    <citation type="submission" date="2019-11" db="EMBL/GenBank/DDBJ databases">
        <title>Microbial mats filling the niche in hypersaline microbial mats.</title>
        <authorList>
            <person name="Wong H.L."/>
            <person name="Macleod F.I."/>
            <person name="White R.A. III"/>
            <person name="Burns B.P."/>
        </authorList>
    </citation>
    <scope>NUCLEOTIDE SEQUENCE</scope>
    <source>
        <strain evidence="8">Rbin_158</strain>
    </source>
</reference>
<dbReference type="Proteomes" id="UP000649604">
    <property type="component" value="Unassembled WGS sequence"/>
</dbReference>
<evidence type="ECO:0000256" key="4">
    <source>
        <dbReference type="ARBA" id="ARBA00022452"/>
    </source>
</evidence>
<proteinExistence type="inferred from homology"/>
<dbReference type="GO" id="GO:0015288">
    <property type="term" value="F:porin activity"/>
    <property type="evidence" value="ECO:0007669"/>
    <property type="project" value="TreeGrafter"/>
</dbReference>
<keyword evidence="7" id="KW-0998">Cell outer membrane</keyword>
<keyword evidence="6" id="KW-0472">Membrane</keyword>
<dbReference type="GO" id="GO:0015562">
    <property type="term" value="F:efflux transmembrane transporter activity"/>
    <property type="evidence" value="ECO:0007669"/>
    <property type="project" value="InterPro"/>
</dbReference>
<evidence type="ECO:0000256" key="3">
    <source>
        <dbReference type="ARBA" id="ARBA00022448"/>
    </source>
</evidence>
<keyword evidence="3" id="KW-0813">Transport</keyword>
<sequence>MKHCNIGSMGFKSCVLGLVVLILTSFLSVPPVSAQQAASSQRQVFLSLEEAIGLALQNNLEISIEQYNPEIQREEITNAEAAFDHTLSSAGSQTFAESTTSTSQAESTTGIQFGLNKRFTTGGTYGLELQTSRSGFDDATEIDDVYATSVDLTVGQALLKNRGIQVNTTPILIARKSRDISLSELRTTVIDIVSQVKNTYWNLVFQRGDLEAKRLSLELAYDLVKINEAQVEVGTLAPIEVLQAQATAASREVDIISAELSVQNTEDELKRLLNFPDDDPVWTASIIPTDAPVAERQPISLDESIQLALDNREELKQIQKSLEIRNLSLNLAENQLLPSLDLQGQVGLTGQDENWGGAFSETPNFDDYDLTVSLSFSYPLGNNAAESAFNQAKLEFDQTRLSIQNLEQVITVQVRQAVRAVETALKTVEATKVARQLAEEQLGAEEKKFREGLSTNFQVLDYQDKLATAQSRETQAMTGYNQALVGLDQATGLTLQRHNIVVNE</sequence>
<dbReference type="SUPFAM" id="SSF56954">
    <property type="entry name" value="Outer membrane efflux proteins (OEP)"/>
    <property type="match status" value="1"/>
</dbReference>
<evidence type="ECO:0000313" key="9">
    <source>
        <dbReference type="Proteomes" id="UP000649604"/>
    </source>
</evidence>
<evidence type="ECO:0000256" key="7">
    <source>
        <dbReference type="ARBA" id="ARBA00023237"/>
    </source>
</evidence>
<dbReference type="GO" id="GO:1990281">
    <property type="term" value="C:efflux pump complex"/>
    <property type="evidence" value="ECO:0007669"/>
    <property type="project" value="TreeGrafter"/>
</dbReference>
<name>A0A9D5Q7F0_9BACT</name>
<dbReference type="Gene3D" id="1.20.1600.10">
    <property type="entry name" value="Outer membrane efflux proteins (OEP)"/>
    <property type="match status" value="1"/>
</dbReference>
<organism evidence="8 9">
    <name type="scientific">candidate division KSB3 bacterium</name>
    <dbReference type="NCBI Taxonomy" id="2044937"/>
    <lineage>
        <taxon>Bacteria</taxon>
        <taxon>candidate division KSB3</taxon>
    </lineage>
</organism>
<evidence type="ECO:0008006" key="10">
    <source>
        <dbReference type="Google" id="ProtNLM"/>
    </source>
</evidence>
<dbReference type="InterPro" id="IPR003423">
    <property type="entry name" value="OMP_efflux"/>
</dbReference>
<comment type="caution">
    <text evidence="8">The sequence shown here is derived from an EMBL/GenBank/DDBJ whole genome shotgun (WGS) entry which is preliminary data.</text>
</comment>
<gene>
    <name evidence="8" type="ORF">GF339_16715</name>
</gene>
<dbReference type="PANTHER" id="PTHR30026">
    <property type="entry name" value="OUTER MEMBRANE PROTEIN TOLC"/>
    <property type="match status" value="1"/>
</dbReference>
<comment type="similarity">
    <text evidence="2">Belongs to the outer membrane factor (OMF) (TC 1.B.17) family.</text>
</comment>
<dbReference type="AlphaFoldDB" id="A0A9D5Q7F0"/>
<keyword evidence="4" id="KW-1134">Transmembrane beta strand</keyword>
<comment type="subcellular location">
    <subcellularLocation>
        <location evidence="1">Cell outer membrane</location>
    </subcellularLocation>
</comment>
<evidence type="ECO:0000256" key="6">
    <source>
        <dbReference type="ARBA" id="ARBA00023136"/>
    </source>
</evidence>
<dbReference type="Pfam" id="PF02321">
    <property type="entry name" value="OEP"/>
    <property type="match status" value="2"/>
</dbReference>
<evidence type="ECO:0000313" key="8">
    <source>
        <dbReference type="EMBL" id="MBD3326232.1"/>
    </source>
</evidence>
<evidence type="ECO:0000256" key="1">
    <source>
        <dbReference type="ARBA" id="ARBA00004442"/>
    </source>
</evidence>
<evidence type="ECO:0000256" key="5">
    <source>
        <dbReference type="ARBA" id="ARBA00022692"/>
    </source>
</evidence>
<dbReference type="PANTHER" id="PTHR30026:SF23">
    <property type="entry name" value="TO APRF-PUTATIVE OUTER MEMBRANE EFFLUX PROTEIN OR SECRETED ALKALINE PHOSPHATASE-RELATED"/>
    <property type="match status" value="1"/>
</dbReference>
<evidence type="ECO:0000256" key="2">
    <source>
        <dbReference type="ARBA" id="ARBA00007613"/>
    </source>
</evidence>